<feature type="non-terminal residue" evidence="2">
    <location>
        <position position="1"/>
    </location>
</feature>
<evidence type="ECO:0000256" key="1">
    <source>
        <dbReference type="SAM" id="MobiDB-lite"/>
    </source>
</evidence>
<dbReference type="AlphaFoldDB" id="A0A6J4UKZ8"/>
<gene>
    <name evidence="2" type="ORF">AVDCRST_MAG33-867</name>
</gene>
<feature type="non-terminal residue" evidence="2">
    <location>
        <position position="92"/>
    </location>
</feature>
<protein>
    <submittedName>
        <fullName evidence="2">Uncharacterized protein</fullName>
    </submittedName>
</protein>
<name>A0A6J4UKZ8_9BACT</name>
<sequence length="92" mass="10512">HDQPAHGGRPAIRTARHHRRSLRADLAQADDAPRADPPRLRAGVQPFRSDRHRPVGRPGVRSRRRLPDEPLGDRRRLRQPLPPGRLRRLASV</sequence>
<feature type="compositionally biased region" description="Basic and acidic residues" evidence="1">
    <location>
        <begin position="65"/>
        <end position="74"/>
    </location>
</feature>
<evidence type="ECO:0000313" key="2">
    <source>
        <dbReference type="EMBL" id="CAA9550676.1"/>
    </source>
</evidence>
<feature type="compositionally biased region" description="Basic residues" evidence="1">
    <location>
        <begin position="54"/>
        <end position="64"/>
    </location>
</feature>
<reference evidence="2" key="1">
    <citation type="submission" date="2020-02" db="EMBL/GenBank/DDBJ databases">
        <authorList>
            <person name="Meier V. D."/>
        </authorList>
    </citation>
    <scope>NUCLEOTIDE SEQUENCE</scope>
    <source>
        <strain evidence="2">AVDCRST_MAG33</strain>
    </source>
</reference>
<accession>A0A6J4UKZ8</accession>
<proteinExistence type="predicted"/>
<organism evidence="2">
    <name type="scientific">uncultured Thermomicrobiales bacterium</name>
    <dbReference type="NCBI Taxonomy" id="1645740"/>
    <lineage>
        <taxon>Bacteria</taxon>
        <taxon>Pseudomonadati</taxon>
        <taxon>Thermomicrobiota</taxon>
        <taxon>Thermomicrobia</taxon>
        <taxon>Thermomicrobiales</taxon>
        <taxon>environmental samples</taxon>
    </lineage>
</organism>
<feature type="region of interest" description="Disordered" evidence="1">
    <location>
        <begin position="1"/>
        <end position="92"/>
    </location>
</feature>
<dbReference type="EMBL" id="CADCWK010000074">
    <property type="protein sequence ID" value="CAA9550676.1"/>
    <property type="molecule type" value="Genomic_DNA"/>
</dbReference>